<dbReference type="OrthoDB" id="7989657at2"/>
<organism evidence="4 5">
    <name type="scientific">Rhodoplanes elegans</name>
    <dbReference type="NCBI Taxonomy" id="29408"/>
    <lineage>
        <taxon>Bacteria</taxon>
        <taxon>Pseudomonadati</taxon>
        <taxon>Pseudomonadota</taxon>
        <taxon>Alphaproteobacteria</taxon>
        <taxon>Hyphomicrobiales</taxon>
        <taxon>Nitrobacteraceae</taxon>
        <taxon>Rhodoplanes</taxon>
    </lineage>
</organism>
<dbReference type="SFLD" id="SFLDG01129">
    <property type="entry name" value="C1.5:_HAD__Beta-PGM__Phosphata"/>
    <property type="match status" value="1"/>
</dbReference>
<evidence type="ECO:0000313" key="5">
    <source>
        <dbReference type="Proteomes" id="UP000248863"/>
    </source>
</evidence>
<dbReference type="InterPro" id="IPR023198">
    <property type="entry name" value="PGP-like_dom2"/>
</dbReference>
<dbReference type="SFLD" id="SFLDG01135">
    <property type="entry name" value="C1.5.6:_HAD__Beta-PGM__Phospha"/>
    <property type="match status" value="1"/>
</dbReference>
<dbReference type="InterPro" id="IPR023214">
    <property type="entry name" value="HAD_sf"/>
</dbReference>
<dbReference type="Gene3D" id="3.40.50.1000">
    <property type="entry name" value="HAD superfamily/HAD-like"/>
    <property type="match status" value="1"/>
</dbReference>
<dbReference type="NCBIfam" id="TIGR01428">
    <property type="entry name" value="HAD_type_II"/>
    <property type="match status" value="1"/>
</dbReference>
<protein>
    <recommendedName>
        <fullName evidence="3">(S)-2-haloacid dehalogenase</fullName>
        <ecNumber evidence="3">3.8.1.2</ecNumber>
    </recommendedName>
    <alternativeName>
        <fullName evidence="3">2-haloalkanoic acid dehalogenase</fullName>
    </alternativeName>
    <alternativeName>
        <fullName evidence="3">Halocarboxylic acid halidohydrolase</fullName>
    </alternativeName>
    <alternativeName>
        <fullName evidence="3">L-2-haloacid dehalogenase</fullName>
    </alternativeName>
</protein>
<dbReference type="CDD" id="cd02588">
    <property type="entry name" value="HAD_L2-DEX"/>
    <property type="match status" value="1"/>
</dbReference>
<comment type="similarity">
    <text evidence="1 3">Belongs to the HAD-like hydrolase superfamily. S-2-haloalkanoic acid dehalogenase family.</text>
</comment>
<proteinExistence type="inferred from homology"/>
<evidence type="ECO:0000256" key="2">
    <source>
        <dbReference type="ARBA" id="ARBA00022801"/>
    </source>
</evidence>
<dbReference type="EMBL" id="NPEU01000188">
    <property type="protein sequence ID" value="RAI37388.1"/>
    <property type="molecule type" value="Genomic_DNA"/>
</dbReference>
<dbReference type="NCBIfam" id="TIGR01493">
    <property type="entry name" value="HAD-SF-IA-v2"/>
    <property type="match status" value="1"/>
</dbReference>
<dbReference type="PANTHER" id="PTHR43316:SF3">
    <property type="entry name" value="HALOACID DEHALOGENASE, TYPE II (AFU_ORTHOLOGUE AFUA_2G07750)-RELATED"/>
    <property type="match status" value="1"/>
</dbReference>
<dbReference type="SFLD" id="SFLDS00003">
    <property type="entry name" value="Haloacid_Dehalogenase"/>
    <property type="match status" value="1"/>
</dbReference>
<sequence>MPVFVFDAYGTLFDVHAAIARHRDAVGPDADRLSELWRTKQLEYTWTLTLAGRFVDFWTLTERALDHALARCPSVDPKLRPTLLDAYRVLDAYPDAVAALAALKEGGKRTAILSNGTFRMLASAVEGAGLGPHLDAVLSVESVGVYKPRPEVYRLVVDTFAVTPAEVVFVSSNRWDVMGAAAFGFRPVWINRADQPEEYHDLAPRYRLSSLADLPRLAAGDPM</sequence>
<evidence type="ECO:0000256" key="1">
    <source>
        <dbReference type="ARBA" id="ARBA00008106"/>
    </source>
</evidence>
<comment type="catalytic activity">
    <reaction evidence="3">
        <text>an (S)-2-haloacid + H2O = a (2R)-2-hydroxycarboxylate + a halide anion + H(+)</text>
        <dbReference type="Rhea" id="RHEA:11192"/>
        <dbReference type="ChEBI" id="CHEBI:15377"/>
        <dbReference type="ChEBI" id="CHEBI:15378"/>
        <dbReference type="ChEBI" id="CHEBI:16042"/>
        <dbReference type="ChEBI" id="CHEBI:58314"/>
        <dbReference type="ChEBI" id="CHEBI:137405"/>
        <dbReference type="EC" id="3.8.1.2"/>
    </reaction>
</comment>
<dbReference type="RefSeq" id="WP_111358193.1">
    <property type="nucleotide sequence ID" value="NZ_NHSK01000019.1"/>
</dbReference>
<dbReference type="GO" id="GO:0018784">
    <property type="term" value="F:(S)-2-haloacid dehalogenase activity"/>
    <property type="evidence" value="ECO:0007669"/>
    <property type="project" value="UniProtKB-UniRule"/>
</dbReference>
<dbReference type="InterPro" id="IPR051540">
    <property type="entry name" value="S-2-haloacid_dehalogenase"/>
</dbReference>
<dbReference type="SUPFAM" id="SSF56784">
    <property type="entry name" value="HAD-like"/>
    <property type="match status" value="1"/>
</dbReference>
<dbReference type="InterPro" id="IPR006439">
    <property type="entry name" value="HAD-SF_hydro_IA"/>
</dbReference>
<gene>
    <name evidence="4" type="ORF">CH338_16280</name>
</gene>
<dbReference type="SFLD" id="SFLDF00045">
    <property type="entry name" value="2-haloacid_dehalogenase"/>
    <property type="match status" value="1"/>
</dbReference>
<comment type="function">
    <text evidence="3">Catalyzes the hydrolytic dehalogenation of small (S)-2-haloalkanoic acids to yield the corresponding (R)-2-hydroxyalkanoic acids.</text>
</comment>
<dbReference type="InterPro" id="IPR006328">
    <property type="entry name" value="2-HAD"/>
</dbReference>
<dbReference type="EC" id="3.8.1.2" evidence="3"/>
<name>A0A327KPU4_9BRAD</name>
<accession>A0A327KPU4</accession>
<dbReference type="Gene3D" id="1.10.150.240">
    <property type="entry name" value="Putative phosphatase, domain 2"/>
    <property type="match status" value="1"/>
</dbReference>
<evidence type="ECO:0000256" key="3">
    <source>
        <dbReference type="RuleBase" id="RU368077"/>
    </source>
</evidence>
<evidence type="ECO:0000313" key="4">
    <source>
        <dbReference type="EMBL" id="RAI37388.1"/>
    </source>
</evidence>
<keyword evidence="5" id="KW-1185">Reference proteome</keyword>
<dbReference type="AlphaFoldDB" id="A0A327KPU4"/>
<dbReference type="PANTHER" id="PTHR43316">
    <property type="entry name" value="HYDROLASE, HALOACID DELAHOGENASE-RELATED"/>
    <property type="match status" value="1"/>
</dbReference>
<keyword evidence="2 3" id="KW-0378">Hydrolase</keyword>
<comment type="caution">
    <text evidence="4">The sequence shown here is derived from an EMBL/GenBank/DDBJ whole genome shotgun (WGS) entry which is preliminary data.</text>
</comment>
<reference evidence="4 5" key="1">
    <citation type="submission" date="2017-07" db="EMBL/GenBank/DDBJ databases">
        <title>Draft Genome Sequences of Select Purple Nonsulfur Bacteria.</title>
        <authorList>
            <person name="Lasarre B."/>
            <person name="Mckinlay J.B."/>
        </authorList>
    </citation>
    <scope>NUCLEOTIDE SEQUENCE [LARGE SCALE GENOMIC DNA]</scope>
    <source>
        <strain evidence="4 5">DSM 11907</strain>
    </source>
</reference>
<dbReference type="InterPro" id="IPR036412">
    <property type="entry name" value="HAD-like_sf"/>
</dbReference>
<dbReference type="PRINTS" id="PR00413">
    <property type="entry name" value="HADHALOGNASE"/>
</dbReference>
<dbReference type="Proteomes" id="UP000248863">
    <property type="component" value="Unassembled WGS sequence"/>
</dbReference>
<dbReference type="Pfam" id="PF00702">
    <property type="entry name" value="Hydrolase"/>
    <property type="match status" value="1"/>
</dbReference>